<organism evidence="2 3">
    <name type="scientific">Undibacterium terreum</name>
    <dbReference type="NCBI Taxonomy" id="1224302"/>
    <lineage>
        <taxon>Bacteria</taxon>
        <taxon>Pseudomonadati</taxon>
        <taxon>Pseudomonadota</taxon>
        <taxon>Betaproteobacteria</taxon>
        <taxon>Burkholderiales</taxon>
        <taxon>Oxalobacteraceae</taxon>
        <taxon>Undibacterium</taxon>
    </lineage>
</organism>
<proteinExistence type="predicted"/>
<keyword evidence="3" id="KW-1185">Reference proteome</keyword>
<dbReference type="SUPFAM" id="SSF55729">
    <property type="entry name" value="Acyl-CoA N-acyltransferases (Nat)"/>
    <property type="match status" value="1"/>
</dbReference>
<gene>
    <name evidence="2" type="ORF">GCM10011396_25800</name>
</gene>
<evidence type="ECO:0000313" key="2">
    <source>
        <dbReference type="EMBL" id="GGC77477.1"/>
    </source>
</evidence>
<dbReference type="Pfam" id="PF13302">
    <property type="entry name" value="Acetyltransf_3"/>
    <property type="match status" value="1"/>
</dbReference>
<dbReference type="PROSITE" id="PS51186">
    <property type="entry name" value="GNAT"/>
    <property type="match status" value="1"/>
</dbReference>
<dbReference type="Gene3D" id="3.40.630.30">
    <property type="match status" value="1"/>
</dbReference>
<reference evidence="2" key="1">
    <citation type="journal article" date="2014" name="Int. J. Syst. Evol. Microbiol.">
        <title>Complete genome sequence of Corynebacterium casei LMG S-19264T (=DSM 44701T), isolated from a smear-ripened cheese.</title>
        <authorList>
            <consortium name="US DOE Joint Genome Institute (JGI-PGF)"/>
            <person name="Walter F."/>
            <person name="Albersmeier A."/>
            <person name="Kalinowski J."/>
            <person name="Ruckert C."/>
        </authorList>
    </citation>
    <scope>NUCLEOTIDE SEQUENCE</scope>
    <source>
        <strain evidence="2">CGMCC 1.10998</strain>
    </source>
</reference>
<feature type="domain" description="N-acetyltransferase" evidence="1">
    <location>
        <begin position="4"/>
        <end position="159"/>
    </location>
</feature>
<dbReference type="RefSeq" id="WP_188566431.1">
    <property type="nucleotide sequence ID" value="NZ_BMED01000002.1"/>
</dbReference>
<reference evidence="2" key="2">
    <citation type="submission" date="2020-09" db="EMBL/GenBank/DDBJ databases">
        <authorList>
            <person name="Sun Q."/>
            <person name="Zhou Y."/>
        </authorList>
    </citation>
    <scope>NUCLEOTIDE SEQUENCE</scope>
    <source>
        <strain evidence="2">CGMCC 1.10998</strain>
    </source>
</reference>
<evidence type="ECO:0000313" key="3">
    <source>
        <dbReference type="Proteomes" id="UP000637423"/>
    </source>
</evidence>
<accession>A0A916XKJ9</accession>
<dbReference type="GO" id="GO:0016747">
    <property type="term" value="F:acyltransferase activity, transferring groups other than amino-acyl groups"/>
    <property type="evidence" value="ECO:0007669"/>
    <property type="project" value="InterPro"/>
</dbReference>
<dbReference type="EMBL" id="BMED01000002">
    <property type="protein sequence ID" value="GGC77477.1"/>
    <property type="molecule type" value="Genomic_DNA"/>
</dbReference>
<dbReference type="PANTHER" id="PTHR43328:SF1">
    <property type="entry name" value="N-ACETYLTRANSFERASE DOMAIN-CONTAINING PROTEIN"/>
    <property type="match status" value="1"/>
</dbReference>
<sequence>MAEIQLRDVIASDLPVFFRNQLDADANHMAAFTAKDPADRDAFDHHWAKIIADSSIPIQTITLGNEVIGHVLSYELAGATEVSYWISKEYWGRGLATQAMRAFLQLQTVRPLHARAAKDNIASLRVLEKCGFVITGVDRGYANARGAEIEEFVLQLNAARA</sequence>
<dbReference type="Proteomes" id="UP000637423">
    <property type="component" value="Unassembled WGS sequence"/>
</dbReference>
<protein>
    <submittedName>
        <fullName evidence="2">N-acetyltransferase</fullName>
    </submittedName>
</protein>
<evidence type="ECO:0000259" key="1">
    <source>
        <dbReference type="PROSITE" id="PS51186"/>
    </source>
</evidence>
<dbReference type="AlphaFoldDB" id="A0A916XKJ9"/>
<dbReference type="InterPro" id="IPR016181">
    <property type="entry name" value="Acyl_CoA_acyltransferase"/>
</dbReference>
<dbReference type="InterPro" id="IPR000182">
    <property type="entry name" value="GNAT_dom"/>
</dbReference>
<dbReference type="PANTHER" id="PTHR43328">
    <property type="entry name" value="ACETYLTRANSFERASE-RELATED"/>
    <property type="match status" value="1"/>
</dbReference>
<comment type="caution">
    <text evidence="2">The sequence shown here is derived from an EMBL/GenBank/DDBJ whole genome shotgun (WGS) entry which is preliminary data.</text>
</comment>
<name>A0A916XKJ9_9BURK</name>